<protein>
    <submittedName>
        <fullName evidence="3">DUF4880 domain-containing protein</fullName>
    </submittedName>
</protein>
<dbReference type="InterPro" id="IPR006860">
    <property type="entry name" value="FecR"/>
</dbReference>
<dbReference type="Pfam" id="PF16220">
    <property type="entry name" value="DUF4880"/>
    <property type="match status" value="1"/>
</dbReference>
<dbReference type="InterPro" id="IPR012373">
    <property type="entry name" value="Ferrdict_sens_TM"/>
</dbReference>
<gene>
    <name evidence="3" type="ORF">AL504_12780</name>
</gene>
<dbReference type="AlphaFoldDB" id="A0A0X8NYW0"/>
<name>A0A0X8NYW0_ALCXX</name>
<dbReference type="RefSeq" id="WP_061072240.1">
    <property type="nucleotide sequence ID" value="NZ_CP014060.2"/>
</dbReference>
<evidence type="ECO:0000313" key="4">
    <source>
        <dbReference type="Proteomes" id="UP000060602"/>
    </source>
</evidence>
<proteinExistence type="predicted"/>
<dbReference type="InterPro" id="IPR032623">
    <property type="entry name" value="FecR_N"/>
</dbReference>
<feature type="domain" description="FecR N-terminal" evidence="2">
    <location>
        <begin position="17"/>
        <end position="57"/>
    </location>
</feature>
<dbReference type="GO" id="GO:0016989">
    <property type="term" value="F:sigma factor antagonist activity"/>
    <property type="evidence" value="ECO:0007669"/>
    <property type="project" value="TreeGrafter"/>
</dbReference>
<dbReference type="EMBL" id="CP014060">
    <property type="protein sequence ID" value="AMG36822.1"/>
    <property type="molecule type" value="Genomic_DNA"/>
</dbReference>
<organism evidence="3 4">
    <name type="scientific">Alcaligenes xylosoxydans xylosoxydans</name>
    <name type="common">Achromobacter xylosoxidans</name>
    <dbReference type="NCBI Taxonomy" id="85698"/>
    <lineage>
        <taxon>Bacteria</taxon>
        <taxon>Pseudomonadati</taxon>
        <taxon>Pseudomonadota</taxon>
        <taxon>Betaproteobacteria</taxon>
        <taxon>Burkholderiales</taxon>
        <taxon>Alcaligenaceae</taxon>
        <taxon>Achromobacter</taxon>
    </lineage>
</organism>
<feature type="domain" description="FecR protein" evidence="1">
    <location>
        <begin position="112"/>
        <end position="207"/>
    </location>
</feature>
<evidence type="ECO:0000259" key="1">
    <source>
        <dbReference type="Pfam" id="PF04773"/>
    </source>
</evidence>
<dbReference type="PANTHER" id="PTHR30273:SF2">
    <property type="entry name" value="PROTEIN FECR"/>
    <property type="match status" value="1"/>
</dbReference>
<sequence length="329" mass="35689">MSAGGAGGIDPRALDGAVEWFLRLTSGTASAADHEAWQAWRRADPEHERAWLRTEALTRRFEALPKGVLPVLERPRSAGRRRALGKLALLASAGGAGWLACRDEAWRGWVAQYRTPSGARREVVLADHSRVVLNAATAMDVLFDAHQRLIALHAGEILVETARDPERIARPFIVRTREGSITALGTRFVVRRDDGVSTVQVLEGAVRVLPSGGAADGARQVPAGMRLSFGDGVGAGLEPVSGDPSAWQRGMLQVDGMPLRTFLAELQRYRSGWIDCAPEVAHLPISGAFPLDDTDRVLATVADTLPLRLRYRTRYWVSVLPRGASGTNL</sequence>
<evidence type="ECO:0000313" key="3">
    <source>
        <dbReference type="EMBL" id="AMG36822.1"/>
    </source>
</evidence>
<evidence type="ECO:0000259" key="2">
    <source>
        <dbReference type="Pfam" id="PF16220"/>
    </source>
</evidence>
<accession>A0A0X8NYW0</accession>
<dbReference type="PIRSF" id="PIRSF018266">
    <property type="entry name" value="FecR"/>
    <property type="match status" value="1"/>
</dbReference>
<dbReference type="PANTHER" id="PTHR30273">
    <property type="entry name" value="PERIPLASMIC SIGNAL SENSOR AND SIGMA FACTOR ACTIVATOR FECR-RELATED"/>
    <property type="match status" value="1"/>
</dbReference>
<dbReference type="Gene3D" id="2.60.120.1440">
    <property type="match status" value="1"/>
</dbReference>
<dbReference type="Pfam" id="PF04773">
    <property type="entry name" value="FecR"/>
    <property type="match status" value="1"/>
</dbReference>
<dbReference type="Proteomes" id="UP000060602">
    <property type="component" value="Chromosome"/>
</dbReference>
<reference evidence="4" key="1">
    <citation type="submission" date="2015-12" db="EMBL/GenBank/DDBJ databases">
        <title>FDA dAtabase for Regulatory Grade micrObial Sequences (FDA-ARGOS): Supporting development and validation of Infectious Disease Dx tests.</title>
        <authorList>
            <person name="Case J."/>
            <person name="Tallon L."/>
            <person name="Sadzewicz L."/>
            <person name="Sengamalay N."/>
            <person name="Ott S."/>
            <person name="Godinez A."/>
            <person name="Nagaraj S."/>
            <person name="Nadendla S."/>
            <person name="Sichtig H."/>
        </authorList>
    </citation>
    <scope>NUCLEOTIDE SEQUENCE [LARGE SCALE GENOMIC DNA]</scope>
    <source>
        <strain evidence="4">FDAARGOS_147</strain>
    </source>
</reference>